<protein>
    <submittedName>
        <fullName evidence="7">Tetratricopeptide repeat protein</fullName>
    </submittedName>
</protein>
<dbReference type="SUPFAM" id="SSF52540">
    <property type="entry name" value="P-loop containing nucleoside triphosphate hydrolases"/>
    <property type="match status" value="1"/>
</dbReference>
<proteinExistence type="inferred from homology"/>
<dbReference type="PANTHER" id="PTHR35807:SF1">
    <property type="entry name" value="TRANSCRIPTIONAL REGULATOR REDD"/>
    <property type="match status" value="1"/>
</dbReference>
<evidence type="ECO:0000256" key="1">
    <source>
        <dbReference type="ARBA" id="ARBA00005820"/>
    </source>
</evidence>
<dbReference type="CDD" id="cd00383">
    <property type="entry name" value="trans_reg_C"/>
    <property type="match status" value="1"/>
</dbReference>
<evidence type="ECO:0000256" key="4">
    <source>
        <dbReference type="ARBA" id="ARBA00023163"/>
    </source>
</evidence>
<dbReference type="InterPro" id="IPR011990">
    <property type="entry name" value="TPR-like_helical_dom_sf"/>
</dbReference>
<dbReference type="InterPro" id="IPR036388">
    <property type="entry name" value="WH-like_DNA-bd_sf"/>
</dbReference>
<comment type="caution">
    <text evidence="7">The sequence shown here is derived from an EMBL/GenBank/DDBJ whole genome shotgun (WGS) entry which is preliminary data.</text>
</comment>
<comment type="similarity">
    <text evidence="1">Belongs to the AfsR/DnrI/RedD regulatory family.</text>
</comment>
<dbReference type="CDD" id="cd15831">
    <property type="entry name" value="BTAD"/>
    <property type="match status" value="1"/>
</dbReference>
<evidence type="ECO:0000313" key="7">
    <source>
        <dbReference type="EMBL" id="MBB1153091.1"/>
    </source>
</evidence>
<keyword evidence="8" id="KW-1185">Reference proteome</keyword>
<dbReference type="Gene3D" id="1.10.10.10">
    <property type="entry name" value="Winged helix-like DNA-binding domain superfamily/Winged helix DNA-binding domain"/>
    <property type="match status" value="2"/>
</dbReference>
<dbReference type="SMART" id="SM01043">
    <property type="entry name" value="BTAD"/>
    <property type="match status" value="1"/>
</dbReference>
<dbReference type="SUPFAM" id="SSF48452">
    <property type="entry name" value="TPR-like"/>
    <property type="match status" value="2"/>
</dbReference>
<reference evidence="7 8" key="1">
    <citation type="submission" date="2020-08" db="EMBL/GenBank/DDBJ databases">
        <title>Amycolatopsis sp. nov. DR6-1 isolated from Dendrobium heterocarpum.</title>
        <authorList>
            <person name="Tedsree N."/>
            <person name="Kuncharoen N."/>
            <person name="Likhitwitayawuid K."/>
            <person name="Tanasupawat S."/>
        </authorList>
    </citation>
    <scope>NUCLEOTIDE SEQUENCE [LARGE SCALE GENOMIC DNA]</scope>
    <source>
        <strain evidence="7 8">DR6-1</strain>
    </source>
</reference>
<dbReference type="GO" id="GO:0006355">
    <property type="term" value="P:regulation of DNA-templated transcription"/>
    <property type="evidence" value="ECO:0007669"/>
    <property type="project" value="InterPro"/>
</dbReference>
<dbReference type="PRINTS" id="PR00364">
    <property type="entry name" value="DISEASERSIST"/>
</dbReference>
<dbReference type="RefSeq" id="WP_182890199.1">
    <property type="nucleotide sequence ID" value="NZ_JACGZW010000002.1"/>
</dbReference>
<dbReference type="Gene3D" id="1.25.40.10">
    <property type="entry name" value="Tetratricopeptide repeat domain"/>
    <property type="match status" value="2"/>
</dbReference>
<dbReference type="Proteomes" id="UP000526734">
    <property type="component" value="Unassembled WGS sequence"/>
</dbReference>
<gene>
    <name evidence="7" type="ORF">H4281_08110</name>
</gene>
<feature type="DNA-binding region" description="OmpR/PhoB-type" evidence="5">
    <location>
        <begin position="12"/>
        <end position="113"/>
    </location>
</feature>
<dbReference type="PANTHER" id="PTHR35807">
    <property type="entry name" value="TRANSCRIPTIONAL REGULATOR REDD-RELATED"/>
    <property type="match status" value="1"/>
</dbReference>
<dbReference type="Gene3D" id="3.40.50.300">
    <property type="entry name" value="P-loop containing nucleotide triphosphate hydrolases"/>
    <property type="match status" value="1"/>
</dbReference>
<dbReference type="PROSITE" id="PS51755">
    <property type="entry name" value="OMPR_PHOB"/>
    <property type="match status" value="1"/>
</dbReference>
<dbReference type="Pfam" id="PF00486">
    <property type="entry name" value="Trans_reg_C"/>
    <property type="match status" value="1"/>
</dbReference>
<dbReference type="InterPro" id="IPR019734">
    <property type="entry name" value="TPR_rpt"/>
</dbReference>
<dbReference type="GO" id="GO:0000160">
    <property type="term" value="P:phosphorelay signal transduction system"/>
    <property type="evidence" value="ECO:0007669"/>
    <property type="project" value="InterPro"/>
</dbReference>
<keyword evidence="3 5" id="KW-0238">DNA-binding</keyword>
<dbReference type="InterPro" id="IPR005158">
    <property type="entry name" value="BTAD"/>
</dbReference>
<dbReference type="Pfam" id="PF03704">
    <property type="entry name" value="BTAD"/>
    <property type="match status" value="1"/>
</dbReference>
<keyword evidence="2" id="KW-0805">Transcription regulation</keyword>
<dbReference type="InterPro" id="IPR051677">
    <property type="entry name" value="AfsR-DnrI-RedD_regulator"/>
</dbReference>
<dbReference type="SUPFAM" id="SSF46894">
    <property type="entry name" value="C-terminal effector domain of the bipartite response regulators"/>
    <property type="match status" value="1"/>
</dbReference>
<accession>A0A7W3VU45</accession>
<dbReference type="GO" id="GO:0003677">
    <property type="term" value="F:DNA binding"/>
    <property type="evidence" value="ECO:0007669"/>
    <property type="project" value="UniProtKB-UniRule"/>
</dbReference>
<dbReference type="InterPro" id="IPR001867">
    <property type="entry name" value="OmpR/PhoB-type_DNA-bd"/>
</dbReference>
<evidence type="ECO:0000313" key="8">
    <source>
        <dbReference type="Proteomes" id="UP000526734"/>
    </source>
</evidence>
<organism evidence="7 8">
    <name type="scientific">Amycolatopsis dendrobii</name>
    <dbReference type="NCBI Taxonomy" id="2760662"/>
    <lineage>
        <taxon>Bacteria</taxon>
        <taxon>Bacillati</taxon>
        <taxon>Actinomycetota</taxon>
        <taxon>Actinomycetes</taxon>
        <taxon>Pseudonocardiales</taxon>
        <taxon>Pseudonocardiaceae</taxon>
        <taxon>Amycolatopsis</taxon>
    </lineage>
</organism>
<dbReference type="AlphaFoldDB" id="A0A7W3VU45"/>
<name>A0A7W3VU45_9PSEU</name>
<evidence type="ECO:0000256" key="2">
    <source>
        <dbReference type="ARBA" id="ARBA00023015"/>
    </source>
</evidence>
<evidence type="ECO:0000259" key="6">
    <source>
        <dbReference type="PROSITE" id="PS51755"/>
    </source>
</evidence>
<evidence type="ECO:0000256" key="5">
    <source>
        <dbReference type="PROSITE-ProRule" id="PRU01091"/>
    </source>
</evidence>
<dbReference type="EMBL" id="JACGZW010000002">
    <property type="protein sequence ID" value="MBB1153091.1"/>
    <property type="molecule type" value="Genomic_DNA"/>
</dbReference>
<dbReference type="SMART" id="SM00862">
    <property type="entry name" value="Trans_reg_C"/>
    <property type="match status" value="1"/>
</dbReference>
<dbReference type="SMART" id="SM00028">
    <property type="entry name" value="TPR"/>
    <property type="match status" value="6"/>
</dbReference>
<feature type="domain" description="OmpR/PhoB-type" evidence="6">
    <location>
        <begin position="12"/>
        <end position="113"/>
    </location>
</feature>
<evidence type="ECO:0000256" key="3">
    <source>
        <dbReference type="ARBA" id="ARBA00023125"/>
    </source>
</evidence>
<keyword evidence="4" id="KW-0804">Transcription</keyword>
<dbReference type="InterPro" id="IPR016032">
    <property type="entry name" value="Sig_transdc_resp-reg_C-effctor"/>
</dbReference>
<sequence length="954" mass="102080">MSSGAVRTGRGGAEREPGSRLEFAVLGPVRGWYGGQPLELGPVLRTTMLVALLLRPDVTVSRAELVDRVWGERPPESDGVPGYIYQLRKSLAAGGADAKSVLRTDPGGYRFAGAGVGVDAVRVEEIAARAKKAAGTGALAAAAEGYGQALAFYEGVPLAGLPGPFAERERRRFAERRVGLVEGRTDALIRLGDYASAISEVSALLAEHPDREPLTGLLMRALYGAGRQSDALGTWREFRVRMRDELGLEPSEDLRRVHEAVLRGDDGALGVAARPAAVPRIRDELPHDVGELAGRDDELARLAAPGSAVSAVDGVPGAGKTALAVRAAQLLREEHPDGCLFVGLHGHSTSRAPLAPVRVVRRLLRSAGVNDQNIPDDLDELSANWRAATAPLRLVLVLDDAVSAEQVRPLLPGGTGSRVLITSRRRLPGLDVERRISLGPLTSDAAAGLLSRIVGPARASQEREAVRELASLCGRLPLALRIAGARLQNRPMWTFRDLADRLADDTSRLGELTAEERSVEAAFRLSYDQLPADTQRAFRTLGRAPAPEFDELVLAAMLGCSRRAAESVLEDLVDANLVQAPAAGRYRMHDLVAVYARRLAADEPDVASGLGVYLHACRAASEWGEPGFPSGPVPTDSPFSGLVDASAWLDEAGDLVEVVSSAVAAGHPDYACWIAEGAVDYLVRRIRYRECVALLEVALSEADNVADRRMATALRFGLGWAHLALGDSVQARQWCEDGLRISRENGDRRETARGLCGLGMVTMLAGPLDEAEQVLTEARTLAAEVADSWLVERAVSGLGYVYFKQGEYERSLACFAESREVAVSTGNPAMLGRVSSHIGSVRLHLGRPAEAAEPLREAVELAERVDDRLLLVSSLSRLGSAEQELGSLDLALSYHLRALGALTDQMSPWAEIEVRNRLGACRQARGEEEAASEQFDLAAAVVAGLDQQSASEIT</sequence>
<dbReference type="Pfam" id="PF13424">
    <property type="entry name" value="TPR_12"/>
    <property type="match status" value="1"/>
</dbReference>
<dbReference type="GO" id="GO:0043531">
    <property type="term" value="F:ADP binding"/>
    <property type="evidence" value="ECO:0007669"/>
    <property type="project" value="InterPro"/>
</dbReference>
<dbReference type="InterPro" id="IPR027417">
    <property type="entry name" value="P-loop_NTPase"/>
</dbReference>